<keyword evidence="12" id="KW-1185">Reference proteome</keyword>
<dbReference type="GO" id="GO:0001732">
    <property type="term" value="P:formation of cytoplasmic translation initiation complex"/>
    <property type="evidence" value="ECO:0007669"/>
    <property type="project" value="TreeGrafter"/>
</dbReference>
<comment type="similarity">
    <text evidence="1">Belongs to the eIF-2-beta/eIF-5 family.</text>
</comment>
<feature type="compositionally biased region" description="Low complexity" evidence="7">
    <location>
        <begin position="189"/>
        <end position="198"/>
    </location>
</feature>
<dbReference type="EMBL" id="PGOL01001572">
    <property type="protein sequence ID" value="PKI56776.1"/>
    <property type="molecule type" value="Genomic_DNA"/>
</dbReference>
<dbReference type="InterPro" id="IPR016024">
    <property type="entry name" value="ARM-type_fold"/>
</dbReference>
<dbReference type="OrthoDB" id="10250831at2759"/>
<dbReference type="FunFam" id="2.20.25.350:FF:000001">
    <property type="entry name" value="Eukaryotic translation initiation factor 5"/>
    <property type="match status" value="1"/>
</dbReference>
<dbReference type="EMBL" id="MTKT01005809">
    <property type="protein sequence ID" value="OWM64405.1"/>
    <property type="molecule type" value="Genomic_DNA"/>
</dbReference>
<feature type="region of interest" description="Disordered" evidence="7">
    <location>
        <begin position="264"/>
        <end position="296"/>
    </location>
</feature>
<dbReference type="SMART" id="SM00515">
    <property type="entry name" value="eIF5C"/>
    <property type="match status" value="1"/>
</dbReference>
<dbReference type="Gene3D" id="1.25.40.180">
    <property type="match status" value="1"/>
</dbReference>
<dbReference type="InterPro" id="IPR016190">
    <property type="entry name" value="Transl_init_fac_IF2/IF5_Zn-bd"/>
</dbReference>
<protein>
    <recommendedName>
        <fullName evidence="8">W2 domain-containing protein</fullName>
    </recommendedName>
</protein>
<evidence type="ECO:0000256" key="7">
    <source>
        <dbReference type="SAM" id="MobiDB-lite"/>
    </source>
</evidence>
<evidence type="ECO:0000256" key="5">
    <source>
        <dbReference type="ARBA" id="ARBA00023134"/>
    </source>
</evidence>
<feature type="compositionally biased region" description="Basic and acidic residues" evidence="7">
    <location>
        <begin position="147"/>
        <end position="178"/>
    </location>
</feature>
<proteinExistence type="inferred from homology"/>
<evidence type="ECO:0000256" key="4">
    <source>
        <dbReference type="ARBA" id="ARBA00022917"/>
    </source>
</evidence>
<dbReference type="CDD" id="cd11561">
    <property type="entry name" value="W2_eIF5"/>
    <property type="match status" value="1"/>
</dbReference>
<dbReference type="PANTHER" id="PTHR23001:SF7">
    <property type="entry name" value="EUKARYOTIC TRANSLATION INITIATION FACTOR 5"/>
    <property type="match status" value="1"/>
</dbReference>
<reference evidence="10 12" key="3">
    <citation type="submission" date="2017-11" db="EMBL/GenBank/DDBJ databases">
        <title>De-novo sequencing of pomegranate (Punica granatum L.) genome.</title>
        <authorList>
            <person name="Akparov Z."/>
            <person name="Amiraslanov A."/>
            <person name="Hajiyeva S."/>
            <person name="Abbasov M."/>
            <person name="Kaur K."/>
            <person name="Hamwieh A."/>
            <person name="Solovyev V."/>
            <person name="Salamov A."/>
            <person name="Braich B."/>
            <person name="Kosarev P."/>
            <person name="Mahmoud A."/>
            <person name="Hajiyev E."/>
            <person name="Babayeva S."/>
            <person name="Izzatullayeva V."/>
            <person name="Mammadov A."/>
            <person name="Mammadov A."/>
            <person name="Sharifova S."/>
            <person name="Ojaghi J."/>
            <person name="Eynullazada K."/>
            <person name="Bayramov B."/>
            <person name="Abdulazimova A."/>
            <person name="Shahmuradov I."/>
        </authorList>
    </citation>
    <scope>NUCLEOTIDE SEQUENCE [LARGE SCALE GENOMIC DNA]</scope>
    <source>
        <strain evidence="10">AG2017</strain>
        <strain evidence="12">cv. AG2017</strain>
        <tissue evidence="10">Leaf</tissue>
    </source>
</reference>
<keyword evidence="4" id="KW-0648">Protein biosynthesis</keyword>
<dbReference type="GO" id="GO:0005092">
    <property type="term" value="F:GDP-dissociation inhibitor activity"/>
    <property type="evidence" value="ECO:0007669"/>
    <property type="project" value="TreeGrafter"/>
</dbReference>
<feature type="compositionally biased region" description="Acidic residues" evidence="7">
    <location>
        <begin position="221"/>
        <end position="232"/>
    </location>
</feature>
<dbReference type="InterPro" id="IPR003307">
    <property type="entry name" value="W2_domain"/>
</dbReference>
<evidence type="ECO:0000256" key="2">
    <source>
        <dbReference type="ARBA" id="ARBA00022540"/>
    </source>
</evidence>
<dbReference type="FunFam" id="3.30.30.170:FF:000002">
    <property type="entry name" value="Eukaryotic translation initiation factor 5"/>
    <property type="match status" value="1"/>
</dbReference>
<evidence type="ECO:0000256" key="6">
    <source>
        <dbReference type="ARBA" id="ARBA00025032"/>
    </source>
</evidence>
<dbReference type="InterPro" id="IPR045196">
    <property type="entry name" value="IF2/IF5"/>
</dbReference>
<dbReference type="Proteomes" id="UP000233551">
    <property type="component" value="Unassembled WGS sequence"/>
</dbReference>
<evidence type="ECO:0000313" key="10">
    <source>
        <dbReference type="EMBL" id="PKI56776.1"/>
    </source>
</evidence>
<comment type="function">
    <text evidence="6">Catalyzes the hydrolysis of GTP bound to the 40S ribosomal initiation complex (40S.mRNA.Met-tRNA[F].eIF-2.GTP) with the subsequent joining of a 60S ribosomal subunit resulting in the release of eIF-2 and the guanine nucleotide. The subsequent joining of a 60S ribosomal subunit results in the formation of a functional 80S initiation complex (80S.mRNA.Met-tRNA[F]).</text>
</comment>
<gene>
    <name evidence="9" type="ORF">CDL15_Pgr020372</name>
    <name evidence="10" type="ORF">CRG98_022837</name>
</gene>
<dbReference type="SUPFAM" id="SSF75689">
    <property type="entry name" value="Zinc-binding domain of translation initiation factor 2 beta"/>
    <property type="match status" value="1"/>
</dbReference>
<dbReference type="InterPro" id="IPR002735">
    <property type="entry name" value="Transl_init_fac_IF2/IF5_dom"/>
</dbReference>
<dbReference type="Gene3D" id="3.30.30.170">
    <property type="match status" value="1"/>
</dbReference>
<dbReference type="PROSITE" id="PS51363">
    <property type="entry name" value="W2"/>
    <property type="match status" value="1"/>
</dbReference>
<reference evidence="11" key="1">
    <citation type="journal article" date="2017" name="Plant J.">
        <title>The pomegranate (Punica granatum L.) genome and the genomics of punicalagin biosynthesis.</title>
        <authorList>
            <person name="Qin G."/>
            <person name="Xu C."/>
            <person name="Ming R."/>
            <person name="Tang H."/>
            <person name="Guyot R."/>
            <person name="Kramer E.M."/>
            <person name="Hu Y."/>
            <person name="Yi X."/>
            <person name="Qi Y."/>
            <person name="Xu X."/>
            <person name="Gao Z."/>
            <person name="Pan H."/>
            <person name="Jian J."/>
            <person name="Tian Y."/>
            <person name="Yue Z."/>
            <person name="Xu Y."/>
        </authorList>
    </citation>
    <scope>NUCLEOTIDE SEQUENCE [LARGE SCALE GENOMIC DNA]</scope>
    <source>
        <strain evidence="11">cv. Dabenzi</strain>
    </source>
</reference>
<accession>A0A218VV92</accession>
<comment type="caution">
    <text evidence="9">The sequence shown here is derived from an EMBL/GenBank/DDBJ whole genome shotgun (WGS) entry which is preliminary data.</text>
</comment>
<evidence type="ECO:0000313" key="9">
    <source>
        <dbReference type="EMBL" id="OWM64405.1"/>
    </source>
</evidence>
<feature type="compositionally biased region" description="Basic residues" evidence="7">
    <location>
        <begin position="179"/>
        <end position="188"/>
    </location>
</feature>
<dbReference type="Pfam" id="PF02020">
    <property type="entry name" value="W2"/>
    <property type="match status" value="1"/>
</dbReference>
<reference evidence="9" key="2">
    <citation type="submission" date="2017-06" db="EMBL/GenBank/DDBJ databases">
        <title>The pomegranate genome and the genomics of punicalagin biosynthesis.</title>
        <authorList>
            <person name="Xu C."/>
        </authorList>
    </citation>
    <scope>NUCLEOTIDE SEQUENCE [LARGE SCALE GENOMIC DNA]</scope>
    <source>
        <tissue evidence="9">Fresh leaf</tissue>
    </source>
</reference>
<dbReference type="GO" id="GO:0003743">
    <property type="term" value="F:translation initiation factor activity"/>
    <property type="evidence" value="ECO:0007669"/>
    <property type="project" value="UniProtKB-KW"/>
</dbReference>
<organism evidence="9 11">
    <name type="scientific">Punica granatum</name>
    <name type="common">Pomegranate</name>
    <dbReference type="NCBI Taxonomy" id="22663"/>
    <lineage>
        <taxon>Eukaryota</taxon>
        <taxon>Viridiplantae</taxon>
        <taxon>Streptophyta</taxon>
        <taxon>Embryophyta</taxon>
        <taxon>Tracheophyta</taxon>
        <taxon>Spermatophyta</taxon>
        <taxon>Magnoliopsida</taxon>
        <taxon>eudicotyledons</taxon>
        <taxon>Gunneridae</taxon>
        <taxon>Pentapetalae</taxon>
        <taxon>rosids</taxon>
        <taxon>malvids</taxon>
        <taxon>Myrtales</taxon>
        <taxon>Lythraceae</taxon>
        <taxon>Punica</taxon>
    </lineage>
</organism>
<dbReference type="SMART" id="SM00653">
    <property type="entry name" value="eIF2B_5"/>
    <property type="match status" value="1"/>
</dbReference>
<keyword evidence="2" id="KW-0396">Initiation factor</keyword>
<feature type="region of interest" description="Disordered" evidence="7">
    <location>
        <begin position="144"/>
        <end position="233"/>
    </location>
</feature>
<keyword evidence="5" id="KW-0342">GTP-binding</keyword>
<sequence length="446" mass="49078">MALQNIGASNSDDAFYRYKMPKMITKIEGRGNGIKTNVVNMVDIAKALARPASYTTKYFGCELGAQSKFDEKTGTSLVNGSHDTPKLAGLLENFIKKYVQCYGCGNPETEIIITKNQMIQLKCAACGFVSDVDMRDKLTTFILKNPPETKKGSKDKKAMRRAEKERLKEGEVADEEQKKHQKQVKKKGASVAKEAAGKSSKKKHTGSDEDRVSPAHSQVDEKEEVEDDEDDVQWQTDTSLEAARQRIQEQLSSVTADMVMLSTEETQKKTKASKPRSPSPPQEKKAVAQNGTSKPHEVLVSEVKAGLKEGISAKQLSALLAAKPGTAQERMSALFEALFEGVDKGFTREITKKGGYLAAAVSKDEGSGQLLLLKAIEEFCAKSSGALKEVALILKSLYDGDVLEEEYIVQWYEAGLKGDNKGSQIWKNVKPFTDWLQSAESESEEE</sequence>
<dbReference type="SUPFAM" id="SSF48371">
    <property type="entry name" value="ARM repeat"/>
    <property type="match status" value="1"/>
</dbReference>
<evidence type="ECO:0000256" key="1">
    <source>
        <dbReference type="ARBA" id="ARBA00010397"/>
    </source>
</evidence>
<name>A0A218VV92_PUNGR</name>
<dbReference type="GO" id="GO:0005525">
    <property type="term" value="F:GTP binding"/>
    <property type="evidence" value="ECO:0007669"/>
    <property type="project" value="UniProtKB-KW"/>
</dbReference>
<feature type="domain" description="W2" evidence="8">
    <location>
        <begin position="289"/>
        <end position="446"/>
    </location>
</feature>
<dbReference type="Proteomes" id="UP000197138">
    <property type="component" value="Unassembled WGS sequence"/>
</dbReference>
<dbReference type="InterPro" id="IPR016189">
    <property type="entry name" value="Transl_init_fac_IF2/IF5_N"/>
</dbReference>
<evidence type="ECO:0000313" key="11">
    <source>
        <dbReference type="Proteomes" id="UP000197138"/>
    </source>
</evidence>
<dbReference type="AlphaFoldDB" id="A0A218VV92"/>
<dbReference type="SUPFAM" id="SSF100966">
    <property type="entry name" value="Translation initiation factor 2 beta, aIF2beta, N-terminal domain"/>
    <property type="match status" value="1"/>
</dbReference>
<dbReference type="GeneID" id="116207673"/>
<dbReference type="STRING" id="22663.A0A218VV92"/>
<keyword evidence="3" id="KW-0547">Nucleotide-binding</keyword>
<dbReference type="PANTHER" id="PTHR23001">
    <property type="entry name" value="EUKARYOTIC TRANSLATION INITIATION FACTOR"/>
    <property type="match status" value="1"/>
</dbReference>
<evidence type="ECO:0000259" key="8">
    <source>
        <dbReference type="PROSITE" id="PS51363"/>
    </source>
</evidence>
<dbReference type="GO" id="GO:0071074">
    <property type="term" value="F:eukaryotic initiation factor eIF2 binding"/>
    <property type="evidence" value="ECO:0007669"/>
    <property type="project" value="TreeGrafter"/>
</dbReference>
<evidence type="ECO:0000256" key="3">
    <source>
        <dbReference type="ARBA" id="ARBA00022741"/>
    </source>
</evidence>
<dbReference type="GO" id="GO:0005829">
    <property type="term" value="C:cytosol"/>
    <property type="evidence" value="ECO:0007669"/>
    <property type="project" value="TreeGrafter"/>
</dbReference>
<dbReference type="Pfam" id="PF01873">
    <property type="entry name" value="eIF-5_eIF-2B"/>
    <property type="match status" value="1"/>
</dbReference>
<evidence type="ECO:0000313" key="12">
    <source>
        <dbReference type="Proteomes" id="UP000233551"/>
    </source>
</evidence>
<dbReference type="Gene3D" id="2.20.25.350">
    <property type="match status" value="1"/>
</dbReference>